<evidence type="ECO:0000256" key="1">
    <source>
        <dbReference type="SAM" id="SignalP"/>
    </source>
</evidence>
<comment type="caution">
    <text evidence="2">The sequence shown here is derived from an EMBL/GenBank/DDBJ whole genome shotgun (WGS) entry which is preliminary data.</text>
</comment>
<keyword evidence="1" id="KW-0732">Signal</keyword>
<name>A0A117NI05_PICGL</name>
<reference evidence="2" key="1">
    <citation type="journal article" date="2015" name="Genome Biol. Evol.">
        <title>Organellar Genomes of White Spruce (Picea glauca): Assembly and Annotation.</title>
        <authorList>
            <person name="Jackman S.D."/>
            <person name="Warren R.L."/>
            <person name="Gibb E.A."/>
            <person name="Vandervalk B.P."/>
            <person name="Mohamadi H."/>
            <person name="Chu J."/>
            <person name="Raymond A."/>
            <person name="Pleasance S."/>
            <person name="Coope R."/>
            <person name="Wildung M.R."/>
            <person name="Ritland C.E."/>
            <person name="Bousquet J."/>
            <person name="Jones S.J."/>
            <person name="Bohlmann J."/>
            <person name="Birol I."/>
        </authorList>
    </citation>
    <scope>NUCLEOTIDE SEQUENCE [LARGE SCALE GENOMIC DNA]</scope>
    <source>
        <tissue evidence="2">Flushing bud</tissue>
    </source>
</reference>
<geneLocation type="mitochondrion" evidence="2"/>
<dbReference type="AlphaFoldDB" id="A0A117NI05"/>
<gene>
    <name evidence="2" type="ORF">ABT39_MTgene3769</name>
</gene>
<dbReference type="EMBL" id="LKAM01000003">
    <property type="protein sequence ID" value="KUM49220.1"/>
    <property type="molecule type" value="Genomic_DNA"/>
</dbReference>
<evidence type="ECO:0000313" key="2">
    <source>
        <dbReference type="EMBL" id="KUM49220.1"/>
    </source>
</evidence>
<keyword evidence="2" id="KW-0496">Mitochondrion</keyword>
<organism evidence="2">
    <name type="scientific">Picea glauca</name>
    <name type="common">White spruce</name>
    <name type="synonym">Pinus glauca</name>
    <dbReference type="NCBI Taxonomy" id="3330"/>
    <lineage>
        <taxon>Eukaryota</taxon>
        <taxon>Viridiplantae</taxon>
        <taxon>Streptophyta</taxon>
        <taxon>Embryophyta</taxon>
        <taxon>Tracheophyta</taxon>
        <taxon>Spermatophyta</taxon>
        <taxon>Pinopsida</taxon>
        <taxon>Pinidae</taxon>
        <taxon>Conifers I</taxon>
        <taxon>Pinales</taxon>
        <taxon>Pinaceae</taxon>
        <taxon>Picea</taxon>
    </lineage>
</organism>
<proteinExistence type="predicted"/>
<accession>A0A117NI05</accession>
<sequence>MGLDYLKLLVLELLAVMLPLLRGDQLPLRHLYLLLWVQDQLLLNQQDQRLLRQGLRQRLLSLPLSVLLIEDLEQLLI</sequence>
<protein>
    <recommendedName>
        <fullName evidence="3">Secreted protein</fullName>
    </recommendedName>
</protein>
<feature type="chain" id="PRO_5007152061" description="Secreted protein" evidence="1">
    <location>
        <begin position="24"/>
        <end position="77"/>
    </location>
</feature>
<feature type="signal peptide" evidence="1">
    <location>
        <begin position="1"/>
        <end position="23"/>
    </location>
</feature>
<evidence type="ECO:0008006" key="3">
    <source>
        <dbReference type="Google" id="ProtNLM"/>
    </source>
</evidence>